<evidence type="ECO:0000313" key="7">
    <source>
        <dbReference type="Proteomes" id="UP001216907"/>
    </source>
</evidence>
<keyword evidence="3 4" id="KW-0620">Polyamine biosynthesis</keyword>
<dbReference type="SUPFAM" id="SSF53335">
    <property type="entry name" value="S-adenosyl-L-methionine-dependent methyltransferases"/>
    <property type="match status" value="1"/>
</dbReference>
<accession>A0ABT6FEZ7</accession>
<dbReference type="RefSeq" id="WP_277862456.1">
    <property type="nucleotide sequence ID" value="NZ_JARRAG010000002.1"/>
</dbReference>
<sequence length="299" mass="33362">MPLVRFLRKAPPWATVASALVLAIAVASLAPPGSVRGALLQVPGQLELDEVSNYSHVKVTRDGSTRTLWFVRDNGEHVVESKVDVERPDDLRVEYTRFMFLSYVFRPQPKKVLIVGLGGGSMVHFLKIHDPAVKVDVVEIDPLIVSIADRYFGVKTGGNVDVKVTDGLAYLRESDAKYDVIYMDAFLRPSGGTDMTGVPLHLKTLTFYEQVKQRLNPDGVVVFNLNPHLSVQQDIQTIRDAFPHTYVFRLQGYDGFVVVASTAKEAMTPIAISAEATRLDKRFEAPFSFRTMAGRLRRR</sequence>
<dbReference type="PANTHER" id="PTHR43317">
    <property type="entry name" value="THERMOSPERMINE SYNTHASE ACAULIS5"/>
    <property type="match status" value="1"/>
</dbReference>
<reference evidence="6 7" key="1">
    <citation type="submission" date="2023-03" db="EMBL/GenBank/DDBJ databases">
        <title>Paludisphaera mucosa sp. nov. a novel planctomycete from northern fen.</title>
        <authorList>
            <person name="Ivanova A."/>
        </authorList>
    </citation>
    <scope>NUCLEOTIDE SEQUENCE [LARGE SCALE GENOMIC DNA]</scope>
    <source>
        <strain evidence="6 7">Pla2</strain>
    </source>
</reference>
<dbReference type="NCBIfam" id="NF037959">
    <property type="entry name" value="MFS_SpdSyn"/>
    <property type="match status" value="1"/>
</dbReference>
<dbReference type="Proteomes" id="UP001216907">
    <property type="component" value="Unassembled WGS sequence"/>
</dbReference>
<evidence type="ECO:0000256" key="4">
    <source>
        <dbReference type="PROSITE-ProRule" id="PRU00354"/>
    </source>
</evidence>
<evidence type="ECO:0000256" key="1">
    <source>
        <dbReference type="ARBA" id="ARBA00007867"/>
    </source>
</evidence>
<evidence type="ECO:0000313" key="6">
    <source>
        <dbReference type="EMBL" id="MDG3006155.1"/>
    </source>
</evidence>
<proteinExistence type="inferred from homology"/>
<dbReference type="PANTHER" id="PTHR43317:SF1">
    <property type="entry name" value="THERMOSPERMINE SYNTHASE ACAULIS5"/>
    <property type="match status" value="1"/>
</dbReference>
<dbReference type="InterPro" id="IPR029063">
    <property type="entry name" value="SAM-dependent_MTases_sf"/>
</dbReference>
<dbReference type="Pfam" id="PF01564">
    <property type="entry name" value="Spermine_synth"/>
    <property type="match status" value="1"/>
</dbReference>
<dbReference type="PROSITE" id="PS51006">
    <property type="entry name" value="PABS_2"/>
    <property type="match status" value="1"/>
</dbReference>
<feature type="active site" description="Proton acceptor" evidence="4">
    <location>
        <position position="184"/>
    </location>
</feature>
<comment type="similarity">
    <text evidence="1">Belongs to the spermidine/spermine synthase family.</text>
</comment>
<dbReference type="Gene3D" id="3.40.50.150">
    <property type="entry name" value="Vaccinia Virus protein VP39"/>
    <property type="match status" value="1"/>
</dbReference>
<comment type="caution">
    <text evidence="6">The sequence shown here is derived from an EMBL/GenBank/DDBJ whole genome shotgun (WGS) entry which is preliminary data.</text>
</comment>
<evidence type="ECO:0000259" key="5">
    <source>
        <dbReference type="PROSITE" id="PS51006"/>
    </source>
</evidence>
<protein>
    <submittedName>
        <fullName evidence="6">Fused MFS/spermidine synthase</fullName>
    </submittedName>
</protein>
<evidence type="ECO:0000256" key="2">
    <source>
        <dbReference type="ARBA" id="ARBA00022679"/>
    </source>
</evidence>
<dbReference type="EMBL" id="JARRAG010000002">
    <property type="protein sequence ID" value="MDG3006155.1"/>
    <property type="molecule type" value="Genomic_DNA"/>
</dbReference>
<dbReference type="CDD" id="cd02440">
    <property type="entry name" value="AdoMet_MTases"/>
    <property type="match status" value="1"/>
</dbReference>
<evidence type="ECO:0000256" key="3">
    <source>
        <dbReference type="ARBA" id="ARBA00023115"/>
    </source>
</evidence>
<gene>
    <name evidence="6" type="ORF">PZE19_20475</name>
</gene>
<name>A0ABT6FEZ7_9BACT</name>
<keyword evidence="7" id="KW-1185">Reference proteome</keyword>
<organism evidence="6 7">
    <name type="scientific">Paludisphaera mucosa</name>
    <dbReference type="NCBI Taxonomy" id="3030827"/>
    <lineage>
        <taxon>Bacteria</taxon>
        <taxon>Pseudomonadati</taxon>
        <taxon>Planctomycetota</taxon>
        <taxon>Planctomycetia</taxon>
        <taxon>Isosphaerales</taxon>
        <taxon>Isosphaeraceae</taxon>
        <taxon>Paludisphaera</taxon>
    </lineage>
</organism>
<feature type="domain" description="PABS" evidence="5">
    <location>
        <begin position="23"/>
        <end position="274"/>
    </location>
</feature>
<dbReference type="InterPro" id="IPR030374">
    <property type="entry name" value="PABS"/>
</dbReference>
<keyword evidence="2 4" id="KW-0808">Transferase</keyword>